<evidence type="ECO:0000313" key="14">
    <source>
        <dbReference type="EMBL" id="MDF1612815.1"/>
    </source>
</evidence>
<dbReference type="InterPro" id="IPR039426">
    <property type="entry name" value="TonB-dep_rcpt-like"/>
</dbReference>
<evidence type="ECO:0000256" key="6">
    <source>
        <dbReference type="ARBA" id="ARBA00023065"/>
    </source>
</evidence>
<keyword evidence="8 10" id="KW-0472">Membrane</keyword>
<dbReference type="PANTHER" id="PTHR30069:SF53">
    <property type="entry name" value="COLICIN I RECEPTOR-RELATED"/>
    <property type="match status" value="1"/>
</dbReference>
<dbReference type="PANTHER" id="PTHR30069">
    <property type="entry name" value="TONB-DEPENDENT OUTER MEMBRANE RECEPTOR"/>
    <property type="match status" value="1"/>
</dbReference>
<accession>A0AAE3P224</accession>
<evidence type="ECO:0000256" key="9">
    <source>
        <dbReference type="ARBA" id="ARBA00023237"/>
    </source>
</evidence>
<dbReference type="Proteomes" id="UP001221302">
    <property type="component" value="Unassembled WGS sequence"/>
</dbReference>
<keyword evidence="4 10" id="KW-0812">Transmembrane</keyword>
<dbReference type="Gene3D" id="2.40.170.20">
    <property type="entry name" value="TonB-dependent receptor, beta-barrel domain"/>
    <property type="match status" value="1"/>
</dbReference>
<evidence type="ECO:0000259" key="13">
    <source>
        <dbReference type="Pfam" id="PF07715"/>
    </source>
</evidence>
<dbReference type="AlphaFoldDB" id="A0AAE3P224"/>
<name>A0AAE3P224_9BACT</name>
<gene>
    <name evidence="14" type="ORF">P0M35_11685</name>
</gene>
<dbReference type="Gene3D" id="2.170.130.10">
    <property type="entry name" value="TonB-dependent receptor, plug domain"/>
    <property type="match status" value="1"/>
</dbReference>
<dbReference type="CDD" id="cd01347">
    <property type="entry name" value="ligand_gated_channel"/>
    <property type="match status" value="1"/>
</dbReference>
<dbReference type="GO" id="GO:0009279">
    <property type="term" value="C:cell outer membrane"/>
    <property type="evidence" value="ECO:0007669"/>
    <property type="project" value="UniProtKB-SubCell"/>
</dbReference>
<feature type="domain" description="TonB-dependent receptor-like beta-barrel" evidence="12">
    <location>
        <begin position="183"/>
        <end position="614"/>
    </location>
</feature>
<evidence type="ECO:0000256" key="10">
    <source>
        <dbReference type="PROSITE-ProRule" id="PRU01360"/>
    </source>
</evidence>
<dbReference type="PROSITE" id="PS52016">
    <property type="entry name" value="TONB_DEPENDENT_REC_3"/>
    <property type="match status" value="1"/>
</dbReference>
<protein>
    <submittedName>
        <fullName evidence="14">TonB-dependent receptor</fullName>
    </submittedName>
</protein>
<comment type="subcellular location">
    <subcellularLocation>
        <location evidence="1 10">Cell outer membrane</location>
        <topology evidence="1 10">Multi-pass membrane protein</topology>
    </subcellularLocation>
</comment>
<evidence type="ECO:0000256" key="11">
    <source>
        <dbReference type="RuleBase" id="RU003357"/>
    </source>
</evidence>
<evidence type="ECO:0000256" key="4">
    <source>
        <dbReference type="ARBA" id="ARBA00022692"/>
    </source>
</evidence>
<sequence length="640" mass="72664">MKNFLKTFSFFFFLTISVFSQTDSVKTILNEIVITATKSETPYYQIGSSMSIINSDLIQQKQLKTIVDVLKEIPGLSVTQLGGPGKQTSVFMRGTNSNHVLVILDGVELNDPSSPSNAFDFSSLNVFDISRIEVVRGSQSTLYGSDAIGGVINIITKKGNDKPQYYFEGEAGSNNYYRSSLSALGSYDKLNYSVFASRAESKGISAANSIYGNNEKDGFANTNFSANLEYNFIKNWKANFTYRFLKSNADLDQNNKFGDDPNYTFKQEEHIMKINLSSLLFDGLWKQDFSVSQIRRFSNAVDLPDAVHKKTSSDSYANGSRFKVDWQNNLYIVPQNILTFGFDNETEKANSSYNSNSDWGPFNSVFPNQSTNTLGIYLQDQFEYDKSFFLTAGLRYDSHKKFGSVTTFRIAPVYFVKETNTKIRSSYGTGFKAPSLYYLFDPAFGNPELKPEKSKSFDIGIDQFFNNGNNSLSITYFINNIQDMFGFDKNFKTVNIAKAKTSGVEFIASAKINEITLTGNYTYTNAIDDYELSPEYKQELLRRPKNQFYFYANYNLNQNFDVNLSIKYVGKRIDKDFSSFPAKRITLPDYTLINLATSYKVNNLITIYGRIENLFDKKYEDVLYYGTLGRSFYLGVDFSL</sequence>
<organism evidence="14 15">
    <name type="scientific">Stygiobacter electus</name>
    <dbReference type="NCBI Taxonomy" id="3032292"/>
    <lineage>
        <taxon>Bacteria</taxon>
        <taxon>Pseudomonadati</taxon>
        <taxon>Ignavibacteriota</taxon>
        <taxon>Ignavibacteria</taxon>
        <taxon>Ignavibacteriales</taxon>
        <taxon>Melioribacteraceae</taxon>
        <taxon>Stygiobacter</taxon>
    </lineage>
</organism>
<evidence type="ECO:0000256" key="5">
    <source>
        <dbReference type="ARBA" id="ARBA00022729"/>
    </source>
</evidence>
<keyword evidence="6" id="KW-0406">Ion transport</keyword>
<evidence type="ECO:0000256" key="3">
    <source>
        <dbReference type="ARBA" id="ARBA00022452"/>
    </source>
</evidence>
<dbReference type="GO" id="GO:0006811">
    <property type="term" value="P:monoatomic ion transport"/>
    <property type="evidence" value="ECO:0007669"/>
    <property type="project" value="UniProtKB-KW"/>
</dbReference>
<comment type="caution">
    <text evidence="14">The sequence shown here is derived from an EMBL/GenBank/DDBJ whole genome shotgun (WGS) entry which is preliminary data.</text>
</comment>
<dbReference type="InterPro" id="IPR037066">
    <property type="entry name" value="Plug_dom_sf"/>
</dbReference>
<dbReference type="SUPFAM" id="SSF56935">
    <property type="entry name" value="Porins"/>
    <property type="match status" value="1"/>
</dbReference>
<dbReference type="InterPro" id="IPR036942">
    <property type="entry name" value="Beta-barrel_TonB_sf"/>
</dbReference>
<dbReference type="Pfam" id="PF00593">
    <property type="entry name" value="TonB_dep_Rec_b-barrel"/>
    <property type="match status" value="1"/>
</dbReference>
<dbReference type="InterPro" id="IPR012910">
    <property type="entry name" value="Plug_dom"/>
</dbReference>
<keyword evidence="7 11" id="KW-0798">TonB box</keyword>
<keyword evidence="3 10" id="KW-1134">Transmembrane beta strand</keyword>
<keyword evidence="9 10" id="KW-0998">Cell outer membrane</keyword>
<evidence type="ECO:0000313" key="15">
    <source>
        <dbReference type="Proteomes" id="UP001221302"/>
    </source>
</evidence>
<dbReference type="EMBL" id="JARGDL010000019">
    <property type="protein sequence ID" value="MDF1612815.1"/>
    <property type="molecule type" value="Genomic_DNA"/>
</dbReference>
<dbReference type="RefSeq" id="WP_321536586.1">
    <property type="nucleotide sequence ID" value="NZ_JARGDL010000019.1"/>
</dbReference>
<evidence type="ECO:0000259" key="12">
    <source>
        <dbReference type="Pfam" id="PF00593"/>
    </source>
</evidence>
<dbReference type="GO" id="GO:0015889">
    <property type="term" value="P:cobalamin transport"/>
    <property type="evidence" value="ECO:0007669"/>
    <property type="project" value="TreeGrafter"/>
</dbReference>
<comment type="similarity">
    <text evidence="10 11">Belongs to the TonB-dependent receptor family.</text>
</comment>
<evidence type="ECO:0000256" key="8">
    <source>
        <dbReference type="ARBA" id="ARBA00023136"/>
    </source>
</evidence>
<evidence type="ECO:0000256" key="7">
    <source>
        <dbReference type="ARBA" id="ARBA00023077"/>
    </source>
</evidence>
<dbReference type="InterPro" id="IPR000531">
    <property type="entry name" value="Beta-barrel_TonB"/>
</dbReference>
<feature type="domain" description="TonB-dependent receptor plug" evidence="13">
    <location>
        <begin position="46"/>
        <end position="151"/>
    </location>
</feature>
<proteinExistence type="inferred from homology"/>
<keyword evidence="2 10" id="KW-0813">Transport</keyword>
<reference evidence="14" key="1">
    <citation type="submission" date="2023-03" db="EMBL/GenBank/DDBJ databases">
        <title>Stygiobacter electus gen. nov., sp. nov., facultatively anaerobic thermotolerant bacterium of the class Ignavibacteria from a well of Yessentuki mineral water deposit.</title>
        <authorList>
            <person name="Podosokorskaya O.A."/>
            <person name="Elcheninov A.G."/>
            <person name="Petrova N.F."/>
            <person name="Zavarzina D.G."/>
            <person name="Kublanov I.V."/>
            <person name="Merkel A.Y."/>
        </authorList>
    </citation>
    <scope>NUCLEOTIDE SEQUENCE</scope>
    <source>
        <strain evidence="14">09-Me</strain>
    </source>
</reference>
<keyword evidence="5" id="KW-0732">Signal</keyword>
<evidence type="ECO:0000256" key="2">
    <source>
        <dbReference type="ARBA" id="ARBA00022448"/>
    </source>
</evidence>
<keyword evidence="15" id="KW-1185">Reference proteome</keyword>
<keyword evidence="14" id="KW-0675">Receptor</keyword>
<dbReference type="Pfam" id="PF07715">
    <property type="entry name" value="Plug"/>
    <property type="match status" value="1"/>
</dbReference>
<evidence type="ECO:0000256" key="1">
    <source>
        <dbReference type="ARBA" id="ARBA00004571"/>
    </source>
</evidence>